<dbReference type="PRINTS" id="PR01042">
    <property type="entry name" value="TRNASYNTHASP"/>
</dbReference>
<dbReference type="InterPro" id="IPR047090">
    <property type="entry name" value="AspRS_core"/>
</dbReference>
<dbReference type="SUPFAM" id="SSF50249">
    <property type="entry name" value="Nucleic acid-binding proteins"/>
    <property type="match status" value="1"/>
</dbReference>
<dbReference type="HAMAP" id="MF_00044">
    <property type="entry name" value="Asp_tRNA_synth_type1"/>
    <property type="match status" value="1"/>
</dbReference>
<evidence type="ECO:0000256" key="6">
    <source>
        <dbReference type="ARBA" id="ARBA00022917"/>
    </source>
</evidence>
<dbReference type="Gene3D" id="3.30.930.10">
    <property type="entry name" value="Bira Bifunctional Protein, Domain 2"/>
    <property type="match status" value="1"/>
</dbReference>
<dbReference type="InterPro" id="IPR002312">
    <property type="entry name" value="Asp/Asn-tRNA-synth_IIb"/>
</dbReference>
<dbReference type="PROSITE" id="PS50862">
    <property type="entry name" value="AA_TRNA_LIGASE_II"/>
    <property type="match status" value="1"/>
</dbReference>
<dbReference type="Pfam" id="PF00152">
    <property type="entry name" value="tRNA-synt_2"/>
    <property type="match status" value="1"/>
</dbReference>
<dbReference type="GO" id="GO:0005524">
    <property type="term" value="F:ATP binding"/>
    <property type="evidence" value="ECO:0007669"/>
    <property type="project" value="UniProtKB-UniRule"/>
</dbReference>
<feature type="binding site" evidence="8">
    <location>
        <position position="217"/>
    </location>
    <ligand>
        <name>L-aspartate</name>
        <dbReference type="ChEBI" id="CHEBI:29991"/>
    </ligand>
</feature>
<name>A0A0M6W8E1_9GAMM</name>
<feature type="binding site" evidence="8">
    <location>
        <position position="444"/>
    </location>
    <ligand>
        <name>L-aspartate</name>
        <dbReference type="ChEBI" id="CHEBI:29991"/>
    </ligand>
</feature>
<evidence type="ECO:0000256" key="8">
    <source>
        <dbReference type="HAMAP-Rule" id="MF_00044"/>
    </source>
</evidence>
<comment type="function">
    <text evidence="8">Catalyzes the attachment of L-aspartate to tRNA(Asp) in a two-step reaction: L-aspartate is first activated by ATP to form Asp-AMP and then transferred to the acceptor end of tRNA(Asp).</text>
</comment>
<feature type="binding site" evidence="8">
    <location>
        <position position="171"/>
    </location>
    <ligand>
        <name>L-aspartate</name>
        <dbReference type="ChEBI" id="CHEBI:29991"/>
    </ligand>
</feature>
<organism evidence="10 11">
    <name type="scientific">Candidatus Providencia siddallii</name>
    <dbReference type="NCBI Taxonomy" id="1715285"/>
    <lineage>
        <taxon>Bacteria</taxon>
        <taxon>Pseudomonadati</taxon>
        <taxon>Pseudomonadota</taxon>
        <taxon>Gammaproteobacteria</taxon>
        <taxon>Enterobacterales</taxon>
        <taxon>Morganellaceae</taxon>
        <taxon>Providencia</taxon>
    </lineage>
</organism>
<keyword evidence="3 8" id="KW-0436">Ligase</keyword>
<evidence type="ECO:0000313" key="11">
    <source>
        <dbReference type="Proteomes" id="UP000242301"/>
    </source>
</evidence>
<dbReference type="EMBL" id="CVRF01000002">
    <property type="protein sequence ID" value="CRK85666.1"/>
    <property type="molecule type" value="Genomic_DNA"/>
</dbReference>
<feature type="binding site" evidence="8">
    <location>
        <begin position="217"/>
        <end position="219"/>
    </location>
    <ligand>
        <name>ATP</name>
        <dbReference type="ChEBI" id="CHEBI:30616"/>
    </ligand>
</feature>
<dbReference type="Pfam" id="PF01336">
    <property type="entry name" value="tRNA_anti-codon"/>
    <property type="match status" value="1"/>
</dbReference>
<feature type="binding site" evidence="8">
    <location>
        <position position="478"/>
    </location>
    <ligand>
        <name>ATP</name>
        <dbReference type="ChEBI" id="CHEBI:30616"/>
    </ligand>
</feature>
<keyword evidence="7 8" id="KW-0030">Aminoacyl-tRNA synthetase</keyword>
<gene>
    <name evidence="8 10" type="primary">aspS</name>
    <name evidence="10" type="ORF">SOFFGTOCOR_0232</name>
</gene>
<evidence type="ECO:0000256" key="1">
    <source>
        <dbReference type="ARBA" id="ARBA00006303"/>
    </source>
</evidence>
<dbReference type="InterPro" id="IPR006195">
    <property type="entry name" value="aa-tRNA-synth_II"/>
</dbReference>
<evidence type="ECO:0000313" key="10">
    <source>
        <dbReference type="EMBL" id="CRK85666.1"/>
    </source>
</evidence>
<dbReference type="CDD" id="cd04317">
    <property type="entry name" value="EcAspRS_like_N"/>
    <property type="match status" value="1"/>
</dbReference>
<dbReference type="SUPFAM" id="SSF55261">
    <property type="entry name" value="GAD domain-like"/>
    <property type="match status" value="1"/>
</dbReference>
<dbReference type="Pfam" id="PF02938">
    <property type="entry name" value="GAD"/>
    <property type="match status" value="1"/>
</dbReference>
<evidence type="ECO:0000256" key="5">
    <source>
        <dbReference type="ARBA" id="ARBA00022840"/>
    </source>
</evidence>
<dbReference type="Gene3D" id="2.40.50.140">
    <property type="entry name" value="Nucleic acid-binding proteins"/>
    <property type="match status" value="1"/>
</dbReference>
<comment type="subunit">
    <text evidence="8">Homodimer.</text>
</comment>
<feature type="binding site" evidence="8">
    <location>
        <position position="226"/>
    </location>
    <ligand>
        <name>ATP</name>
        <dbReference type="ChEBI" id="CHEBI:30616"/>
    </ligand>
</feature>
<dbReference type="InterPro" id="IPR012340">
    <property type="entry name" value="NA-bd_OB-fold"/>
</dbReference>
<dbReference type="STRING" id="1715285.SOFFGTOCOR_0232"/>
<dbReference type="Proteomes" id="UP000242301">
    <property type="component" value="Unassembled WGS sequence"/>
</dbReference>
<dbReference type="EC" id="6.1.1.12" evidence="8"/>
<dbReference type="InterPro" id="IPR004364">
    <property type="entry name" value="Aa-tRNA-synt_II"/>
</dbReference>
<evidence type="ECO:0000256" key="2">
    <source>
        <dbReference type="ARBA" id="ARBA00022490"/>
    </source>
</evidence>
<dbReference type="PANTHER" id="PTHR22594">
    <property type="entry name" value="ASPARTYL/LYSYL-TRNA SYNTHETASE"/>
    <property type="match status" value="1"/>
</dbReference>
<dbReference type="Gene3D" id="3.30.1360.30">
    <property type="entry name" value="GAD-like domain"/>
    <property type="match status" value="1"/>
</dbReference>
<protein>
    <recommendedName>
        <fullName evidence="8">Aspartate--tRNA ligase</fullName>
        <ecNumber evidence="8">6.1.1.12</ecNumber>
    </recommendedName>
    <alternativeName>
        <fullName evidence="8">Aspartyl-tRNA synthetase</fullName>
        <shortName evidence="8">AspRS</shortName>
    </alternativeName>
</protein>
<dbReference type="PANTHER" id="PTHR22594:SF5">
    <property type="entry name" value="ASPARTATE--TRNA LIGASE, MITOCHONDRIAL"/>
    <property type="match status" value="1"/>
</dbReference>
<keyword evidence="2 8" id="KW-0963">Cytoplasm</keyword>
<dbReference type="GO" id="GO:0005737">
    <property type="term" value="C:cytoplasm"/>
    <property type="evidence" value="ECO:0007669"/>
    <property type="project" value="UniProtKB-SubCell"/>
</dbReference>
<dbReference type="GO" id="GO:0006422">
    <property type="term" value="P:aspartyl-tRNA aminoacylation"/>
    <property type="evidence" value="ECO:0007669"/>
    <property type="project" value="UniProtKB-UniRule"/>
</dbReference>
<keyword evidence="6 8" id="KW-0648">Protein biosynthesis</keyword>
<reference evidence="11" key="1">
    <citation type="submission" date="2015-05" db="EMBL/GenBank/DDBJ databases">
        <authorList>
            <person name="Manzano-Marin A."/>
        </authorList>
    </citation>
    <scope>NUCLEOTIDE SEQUENCE [LARGE SCALE GENOMIC DNA]</scope>
    <source>
        <strain evidence="11">officinalis</strain>
    </source>
</reference>
<dbReference type="InterPro" id="IPR029351">
    <property type="entry name" value="GAD_dom"/>
</dbReference>
<dbReference type="GO" id="GO:0004815">
    <property type="term" value="F:aspartate-tRNA ligase activity"/>
    <property type="evidence" value="ECO:0007669"/>
    <property type="project" value="UniProtKB-UniRule"/>
</dbReference>
<comment type="similarity">
    <text evidence="1 8">Belongs to the class-II aminoacyl-tRNA synthetase family. Type 1 subfamily.</text>
</comment>
<feature type="region of interest" description="Aspartate" evidence="8">
    <location>
        <begin position="195"/>
        <end position="198"/>
    </location>
</feature>
<dbReference type="InterPro" id="IPR004115">
    <property type="entry name" value="GAD-like_sf"/>
</dbReference>
<sequence length="570" mass="65353">MRTNYCGRLGLSNKGEKVTVCGWVDCYRNFGRFIFLNLRDCDGVIQIFFDSKNNELFKKASKLRNEFCVKIIGIIRARKEHQKNNNMNTGEIEIIAEDIEIFNEAKPLPLDNNQINTEELRLKYRYLDLRRPDMFKRLYTRAKVTNFIRNFMNEENFLDIETPLLTKSTPEGARDYLVPSRIHKGKFYALPQSPQILKQLLMVSGVDRYYQIVKCFRDEDLRSDRQPEFTQVDIEASFITAEQIIKIVERLIRGLWLNVKNIDLGVFPIITFSEVMRRYGSDKPDLRNPMELVDINDIFKNFKYNIFSEHINNSKSRIIALKVPGGSTLSRKRINEYSSFISEDLFWIKVNEQKNDLIKIQSSVGKLLNNNVVKQLIDRTKAINGDIILFSAGINKDITNSMGVLRSKIGCDLKLININEWKPLWIIDFPMFKNDGKKGLTSMHHPFTSPKGVTIEDFKKKPAASIANSYDIIINGYEIGGGSVRIHHSKMQKAVFDILGISKNKQREKFGFLLDALEYGAPPHAGLAFGLDRLVMMLTGANNIRDVIAFPKSTSASCLMTDAPSNLSID</sequence>
<dbReference type="GO" id="GO:0003676">
    <property type="term" value="F:nucleic acid binding"/>
    <property type="evidence" value="ECO:0007669"/>
    <property type="project" value="InterPro"/>
</dbReference>
<dbReference type="InterPro" id="IPR004524">
    <property type="entry name" value="Asp-tRNA-ligase_1"/>
</dbReference>
<comment type="caution">
    <text evidence="8">Lacks conserved residue(s) required for the propagation of feature annotation.</text>
</comment>
<feature type="binding site" evidence="8">
    <location>
        <position position="485"/>
    </location>
    <ligand>
        <name>L-aspartate</name>
        <dbReference type="ChEBI" id="CHEBI:29991"/>
    </ligand>
</feature>
<comment type="subcellular location">
    <subcellularLocation>
        <location evidence="8">Cytoplasm</location>
    </subcellularLocation>
</comment>
<dbReference type="CDD" id="cd00777">
    <property type="entry name" value="AspRS_core"/>
    <property type="match status" value="1"/>
</dbReference>
<keyword evidence="4 8" id="KW-0547">Nucleotide-binding</keyword>
<dbReference type="NCBIfam" id="TIGR00459">
    <property type="entry name" value="aspS_bact"/>
    <property type="match status" value="1"/>
</dbReference>
<dbReference type="SUPFAM" id="SSF55681">
    <property type="entry name" value="Class II aaRS and biotin synthetases"/>
    <property type="match status" value="1"/>
</dbReference>
<evidence type="ECO:0000259" key="9">
    <source>
        <dbReference type="PROSITE" id="PS50862"/>
    </source>
</evidence>
<dbReference type="AlphaFoldDB" id="A0A0M6W8E1"/>
<evidence type="ECO:0000256" key="3">
    <source>
        <dbReference type="ARBA" id="ARBA00022598"/>
    </source>
</evidence>
<keyword evidence="5 8" id="KW-0067">ATP-binding</keyword>
<comment type="catalytic activity">
    <reaction evidence="8">
        <text>tRNA(Asp) + L-aspartate + ATP = L-aspartyl-tRNA(Asp) + AMP + diphosphate</text>
        <dbReference type="Rhea" id="RHEA:19649"/>
        <dbReference type="Rhea" id="RHEA-COMP:9660"/>
        <dbReference type="Rhea" id="RHEA-COMP:9678"/>
        <dbReference type="ChEBI" id="CHEBI:29991"/>
        <dbReference type="ChEBI" id="CHEBI:30616"/>
        <dbReference type="ChEBI" id="CHEBI:33019"/>
        <dbReference type="ChEBI" id="CHEBI:78442"/>
        <dbReference type="ChEBI" id="CHEBI:78516"/>
        <dbReference type="ChEBI" id="CHEBI:456215"/>
        <dbReference type="EC" id="6.1.1.12"/>
    </reaction>
</comment>
<dbReference type="InterPro" id="IPR047089">
    <property type="entry name" value="Asp-tRNA-ligase_1_N"/>
</dbReference>
<dbReference type="NCBIfam" id="NF001750">
    <property type="entry name" value="PRK00476.1"/>
    <property type="match status" value="1"/>
</dbReference>
<feature type="binding site" evidence="8">
    <location>
        <begin position="530"/>
        <end position="533"/>
    </location>
    <ligand>
        <name>ATP</name>
        <dbReference type="ChEBI" id="CHEBI:30616"/>
    </ligand>
</feature>
<evidence type="ECO:0000256" key="7">
    <source>
        <dbReference type="ARBA" id="ARBA00023146"/>
    </source>
</evidence>
<accession>A0A0M6W8E1</accession>
<dbReference type="InterPro" id="IPR045864">
    <property type="entry name" value="aa-tRNA-synth_II/BPL/LPL"/>
</dbReference>
<dbReference type="InterPro" id="IPR004365">
    <property type="entry name" value="NA-bd_OB_tRNA"/>
</dbReference>
<feature type="domain" description="Aminoacyl-transfer RNA synthetases class-II family profile" evidence="9">
    <location>
        <begin position="141"/>
        <end position="551"/>
    </location>
</feature>
<proteinExistence type="inferred from homology"/>
<evidence type="ECO:0000256" key="4">
    <source>
        <dbReference type="ARBA" id="ARBA00022741"/>
    </source>
</evidence>
<keyword evidence="11" id="KW-1185">Reference proteome</keyword>